<evidence type="ECO:0000313" key="2">
    <source>
        <dbReference type="Proteomes" id="UP000249616"/>
    </source>
</evidence>
<gene>
    <name evidence="1" type="ORF">DN051_38775</name>
</gene>
<dbReference type="RefSeq" id="WP_112441576.1">
    <property type="nucleotide sequence ID" value="NZ_CP030073.1"/>
</dbReference>
<accession>A0A2Z4J9V6</accession>
<dbReference type="EMBL" id="CP030073">
    <property type="protein sequence ID" value="AWW41849.1"/>
    <property type="molecule type" value="Genomic_DNA"/>
</dbReference>
<evidence type="ECO:0000313" key="1">
    <source>
        <dbReference type="EMBL" id="AWW41849.1"/>
    </source>
</evidence>
<protein>
    <recommendedName>
        <fullName evidence="3">HEAT repeat domain-containing protein</fullName>
    </recommendedName>
</protein>
<dbReference type="AlphaFoldDB" id="A0A2Z4J9V6"/>
<organism evidence="1 2">
    <name type="scientific">Streptomyces cadmiisoli</name>
    <dbReference type="NCBI Taxonomy" id="2184053"/>
    <lineage>
        <taxon>Bacteria</taxon>
        <taxon>Bacillati</taxon>
        <taxon>Actinomycetota</taxon>
        <taxon>Actinomycetes</taxon>
        <taxon>Kitasatosporales</taxon>
        <taxon>Streptomycetaceae</taxon>
        <taxon>Streptomyces</taxon>
        <taxon>Streptomyces aurantiacus group</taxon>
    </lineage>
</organism>
<dbReference type="KEGG" id="scad:DN051_38775"/>
<keyword evidence="2" id="KW-1185">Reference proteome</keyword>
<reference evidence="1 2" key="1">
    <citation type="journal article" date="2019" name="Int. J. Syst. Evol. Microbiol.">
        <title>Streptomyces cadmiisoli sp. nov., a novel actinomycete isolated from cadmium-contaminated soil.</title>
        <authorList>
            <person name="Li K."/>
            <person name="Tang X."/>
            <person name="Zhao J."/>
            <person name="Guo Y."/>
            <person name="Tang Y."/>
            <person name="Gao J."/>
        </authorList>
    </citation>
    <scope>NUCLEOTIDE SEQUENCE [LARGE SCALE GENOMIC DNA]</scope>
    <source>
        <strain evidence="1 2">ZFG47</strain>
    </source>
</reference>
<dbReference type="Proteomes" id="UP000249616">
    <property type="component" value="Chromosome"/>
</dbReference>
<sequence>MRNIEMLVPGAGQADIAGLVELDADELALYVAEPAHPWWRRRPCAHALAERVPERHVANLISRVCDPDDVAEVRIALLDLLAGRAELLPWLKHEDRQHERSYGMPEAILKTRGMLGDRSAARGLASLAASPWPRWRGVGEAGLDALVIRYGVEVVLADLGDKRPEDRAFHVRMRHRAGADVTDALADPDCGVAYLAQSLLSDPKRIRGYLDEALTVEAKLWSAYALHRLTGDADETRLIYDTLGRPRIEIAGLDDELRSAILHEYASGCERQSDPRWRIEALCTEPPIRPDQDEQLRRATAVLTEAGLAPMPPVSCGEHNQQGGGTYHVIEFGESELFISTLGRFATGADTDLTARQSLESAGFRWIDETTGAIRVTGLCVYYFGKREPVTIDTLLFYWQD</sequence>
<evidence type="ECO:0008006" key="3">
    <source>
        <dbReference type="Google" id="ProtNLM"/>
    </source>
</evidence>
<name>A0A2Z4J9V6_9ACTN</name>
<proteinExistence type="predicted"/>